<feature type="domain" description="Carbohydrate kinase FGGY N-terminal" evidence="5">
    <location>
        <begin position="3"/>
        <end position="247"/>
    </location>
</feature>
<comment type="similarity">
    <text evidence="1 4">Belongs to the FGGY kinase family.</text>
</comment>
<dbReference type="PIRSF" id="PIRSF000538">
    <property type="entry name" value="GlpK"/>
    <property type="match status" value="1"/>
</dbReference>
<evidence type="ECO:0000313" key="7">
    <source>
        <dbReference type="EMBL" id="MCS4487999.1"/>
    </source>
</evidence>
<keyword evidence="2 4" id="KW-0808">Transferase</keyword>
<dbReference type="PROSITE" id="PS00445">
    <property type="entry name" value="FGGY_KINASES_2"/>
    <property type="match status" value="1"/>
</dbReference>
<dbReference type="EMBL" id="JANUXX010000003">
    <property type="protein sequence ID" value="MCS4487999.1"/>
    <property type="molecule type" value="Genomic_DNA"/>
</dbReference>
<evidence type="ECO:0000259" key="5">
    <source>
        <dbReference type="Pfam" id="PF00370"/>
    </source>
</evidence>
<dbReference type="Gene3D" id="3.30.420.40">
    <property type="match status" value="2"/>
</dbReference>
<evidence type="ECO:0000256" key="2">
    <source>
        <dbReference type="ARBA" id="ARBA00022679"/>
    </source>
</evidence>
<comment type="caution">
    <text evidence="7">The sequence shown here is derived from an EMBL/GenBank/DDBJ whole genome shotgun (WGS) entry which is preliminary data.</text>
</comment>
<keyword evidence="3 4" id="KW-0418">Kinase</keyword>
<dbReference type="SUPFAM" id="SSF53067">
    <property type="entry name" value="Actin-like ATPase domain"/>
    <property type="match status" value="2"/>
</dbReference>
<dbReference type="RefSeq" id="WP_259137648.1">
    <property type="nucleotide sequence ID" value="NZ_JANUXX010000003.1"/>
</dbReference>
<evidence type="ECO:0000256" key="1">
    <source>
        <dbReference type="ARBA" id="ARBA00009156"/>
    </source>
</evidence>
<evidence type="ECO:0000259" key="6">
    <source>
        <dbReference type="Pfam" id="PF02782"/>
    </source>
</evidence>
<dbReference type="Proteomes" id="UP001206548">
    <property type="component" value="Unassembled WGS sequence"/>
</dbReference>
<dbReference type="InterPro" id="IPR018485">
    <property type="entry name" value="FGGY_C"/>
</dbReference>
<sequence length="505" mass="55819">MRYLLSIDYGGTNTKAVIFDESGQQLASSAFSTKVIEQRAGFREVDLQETWKAISYAIWNVLKLSQLKPEQIAAVACIGHGKGLYLLDKNHKEFFNGILSADSRGSELASQFEARLEEIWSLTRQHVVAPQSPVLLRWLKEYDSEIYEQIGAVLSAKDYIRFKLTGLVQQEIGDASGNHWINFETGQYDEQITEFFGIEEMADVLAPLVDYAEVVGGVSSEAAAETGLVAGTPVIGGLFDIDACAIGSGVLNAETFGIIAGTWSINVYPSKTSASRSTGLMNSYFPNRDFLIEASSPTSAGNLDAILKMLTQEEIRNHKENGRSIYDSLEELLVATSASYSKIIFLPFLYGSNVGQEAESCFFGLTTQSSKSEMVRAVYEGIVYAHKQHVEDLLKTVEQSPKVLRLSGGGTNSPAWMQMFADILELPVEITEATEVGGLGGAIACLQALDKLDLTDSMEKMVCVKERFEPRLAESQMYQKKYRLYQKLLEALTPVWSDLCELRKE</sequence>
<reference evidence="7 8" key="1">
    <citation type="journal article" date="2023" name="Int. J. Syst. Evol. Microbiol.">
        <title>Streptococcus sciuri sp. nov., Staphylococcus marylandisciuri sp. nov. and Staphylococcus americanisciuri sp. nov., isolated from faeces of eastern grey squirrel (Sciurus carolinensis).</title>
        <authorList>
            <person name="Volokhov D.V."/>
            <person name="Zagorodnyaya T.A."/>
            <person name="Furtak V.A."/>
            <person name="Nattanmai G."/>
            <person name="Randall L."/>
            <person name="Jose S."/>
            <person name="Gao Y."/>
            <person name="Eisenberg T."/>
            <person name="Delmonte P."/>
            <person name="Blom J."/>
            <person name="Mitchell K.K."/>
        </authorList>
    </citation>
    <scope>NUCLEOTIDE SEQUENCE [LARGE SCALE GENOMIC DNA]</scope>
    <source>
        <strain evidence="7 8">SQ9-PEA</strain>
    </source>
</reference>
<feature type="domain" description="Carbohydrate kinase FGGY C-terminal" evidence="6">
    <location>
        <begin position="258"/>
        <end position="446"/>
    </location>
</feature>
<evidence type="ECO:0000256" key="4">
    <source>
        <dbReference type="RuleBase" id="RU003733"/>
    </source>
</evidence>
<dbReference type="InterPro" id="IPR000577">
    <property type="entry name" value="Carb_kinase_FGGY"/>
</dbReference>
<gene>
    <name evidence="7" type="ORF">NXS10_03345</name>
</gene>
<protein>
    <submittedName>
        <fullName evidence="7">Carbohydrate kinase</fullName>
    </submittedName>
</protein>
<dbReference type="InterPro" id="IPR043129">
    <property type="entry name" value="ATPase_NBD"/>
</dbReference>
<dbReference type="PANTHER" id="PTHR43095">
    <property type="entry name" value="SUGAR KINASE"/>
    <property type="match status" value="1"/>
</dbReference>
<dbReference type="PANTHER" id="PTHR43095:SF3">
    <property type="entry name" value="L-XYLULOSE_3-KETO-L-GULONATE KINASE"/>
    <property type="match status" value="1"/>
</dbReference>
<dbReference type="InterPro" id="IPR018484">
    <property type="entry name" value="FGGY_N"/>
</dbReference>
<name>A0ABT2F6C6_9STRE</name>
<dbReference type="GO" id="GO:0016301">
    <property type="term" value="F:kinase activity"/>
    <property type="evidence" value="ECO:0007669"/>
    <property type="project" value="UniProtKB-KW"/>
</dbReference>
<dbReference type="Pfam" id="PF02782">
    <property type="entry name" value="FGGY_C"/>
    <property type="match status" value="1"/>
</dbReference>
<dbReference type="CDD" id="cd07802">
    <property type="entry name" value="ASKHA_NBD_FGGY_EcLyxK-like"/>
    <property type="match status" value="1"/>
</dbReference>
<dbReference type="Pfam" id="PF00370">
    <property type="entry name" value="FGGY_N"/>
    <property type="match status" value="1"/>
</dbReference>
<accession>A0ABT2F6C6</accession>
<organism evidence="7 8">
    <name type="scientific">Streptococcus sciuri</name>
    <dbReference type="NCBI Taxonomy" id="2973939"/>
    <lineage>
        <taxon>Bacteria</taxon>
        <taxon>Bacillati</taxon>
        <taxon>Bacillota</taxon>
        <taxon>Bacilli</taxon>
        <taxon>Lactobacillales</taxon>
        <taxon>Streptococcaceae</taxon>
        <taxon>Streptococcus</taxon>
    </lineage>
</organism>
<evidence type="ECO:0000256" key="3">
    <source>
        <dbReference type="ARBA" id="ARBA00022777"/>
    </source>
</evidence>
<dbReference type="InterPro" id="IPR050406">
    <property type="entry name" value="FGGY_Carb_Kinase"/>
</dbReference>
<keyword evidence="8" id="KW-1185">Reference proteome</keyword>
<dbReference type="InterPro" id="IPR018483">
    <property type="entry name" value="Carb_kinase_FGGY_CS"/>
</dbReference>
<proteinExistence type="inferred from homology"/>
<evidence type="ECO:0000313" key="8">
    <source>
        <dbReference type="Proteomes" id="UP001206548"/>
    </source>
</evidence>